<dbReference type="EMBL" id="BAAAZP010000152">
    <property type="protein sequence ID" value="GAA3698347.1"/>
    <property type="molecule type" value="Genomic_DNA"/>
</dbReference>
<dbReference type="RefSeq" id="WP_344889296.1">
    <property type="nucleotide sequence ID" value="NZ_BAAAZP010000152.1"/>
</dbReference>
<organism evidence="1 2">
    <name type="scientific">Nonomuraea antimicrobica</name>
    <dbReference type="NCBI Taxonomy" id="561173"/>
    <lineage>
        <taxon>Bacteria</taxon>
        <taxon>Bacillati</taxon>
        <taxon>Actinomycetota</taxon>
        <taxon>Actinomycetes</taxon>
        <taxon>Streptosporangiales</taxon>
        <taxon>Streptosporangiaceae</taxon>
        <taxon>Nonomuraea</taxon>
    </lineage>
</organism>
<sequence>MTMNDFDRDEFVSLEEQIRRTREILWKMPSARRFIQALDAEAEQDGETYISMFEYLLEVVAEVFMPAVEEDDDKDVIKSFLNICEELLSMNSGLLRESVDDLVAKLLIQDYPHLIPQSGPQLKKLIATH</sequence>
<dbReference type="Proteomes" id="UP001500902">
    <property type="component" value="Unassembled WGS sequence"/>
</dbReference>
<evidence type="ECO:0000313" key="1">
    <source>
        <dbReference type="EMBL" id="GAA3698347.1"/>
    </source>
</evidence>
<evidence type="ECO:0000313" key="2">
    <source>
        <dbReference type="Proteomes" id="UP001500902"/>
    </source>
</evidence>
<keyword evidence="2" id="KW-1185">Reference proteome</keyword>
<proteinExistence type="predicted"/>
<evidence type="ECO:0008006" key="3">
    <source>
        <dbReference type="Google" id="ProtNLM"/>
    </source>
</evidence>
<name>A0ABP7D3S5_9ACTN</name>
<accession>A0ABP7D3S5</accession>
<reference evidence="2" key="1">
    <citation type="journal article" date="2019" name="Int. J. Syst. Evol. Microbiol.">
        <title>The Global Catalogue of Microorganisms (GCM) 10K type strain sequencing project: providing services to taxonomists for standard genome sequencing and annotation.</title>
        <authorList>
            <consortium name="The Broad Institute Genomics Platform"/>
            <consortium name="The Broad Institute Genome Sequencing Center for Infectious Disease"/>
            <person name="Wu L."/>
            <person name="Ma J."/>
        </authorList>
    </citation>
    <scope>NUCLEOTIDE SEQUENCE [LARGE SCALE GENOMIC DNA]</scope>
    <source>
        <strain evidence="2">JCM 16904</strain>
    </source>
</reference>
<protein>
    <recommendedName>
        <fullName evidence="3">Immunity protein Imm3</fullName>
    </recommendedName>
</protein>
<gene>
    <name evidence="1" type="ORF">GCM10022224_075430</name>
</gene>
<comment type="caution">
    <text evidence="1">The sequence shown here is derived from an EMBL/GenBank/DDBJ whole genome shotgun (WGS) entry which is preliminary data.</text>
</comment>